<evidence type="ECO:0000313" key="2">
    <source>
        <dbReference type="Proteomes" id="UP000188324"/>
    </source>
</evidence>
<dbReference type="EMBL" id="CP019605">
    <property type="protein sequence ID" value="AQP44920.1"/>
    <property type="molecule type" value="Genomic_DNA"/>
</dbReference>
<dbReference type="RefSeq" id="WP_077342471.1">
    <property type="nucleotide sequence ID" value="NZ_CP019605.1"/>
</dbReference>
<dbReference type="AlphaFoldDB" id="A0A1Q2CFT2"/>
<name>A0A1Q2CFT2_9ACTN</name>
<keyword evidence="2" id="KW-1185">Reference proteome</keyword>
<organism evidence="1 2">
    <name type="scientific">Tessaracoccus flavus</name>
    <dbReference type="NCBI Taxonomy" id="1610493"/>
    <lineage>
        <taxon>Bacteria</taxon>
        <taxon>Bacillati</taxon>
        <taxon>Actinomycetota</taxon>
        <taxon>Actinomycetes</taxon>
        <taxon>Propionibacteriales</taxon>
        <taxon>Propionibacteriaceae</taxon>
        <taxon>Tessaracoccus</taxon>
    </lineage>
</organism>
<dbReference type="OrthoDB" id="5198533at2"/>
<dbReference type="Proteomes" id="UP000188324">
    <property type="component" value="Chromosome"/>
</dbReference>
<proteinExistence type="predicted"/>
<evidence type="ECO:0000313" key="1">
    <source>
        <dbReference type="EMBL" id="AQP44920.1"/>
    </source>
</evidence>
<gene>
    <name evidence="1" type="ORF">RPIT_09045</name>
</gene>
<dbReference type="STRING" id="1610493.RPIT_09045"/>
<sequence>MPSTRIRPLRRAADVISDAVLVLWCLLWAGVAWALKSVVDALAVPAEGIGRTAGDLAGRVDDAADRLGDVALVGDELARPFSPIADGLRQLSAQSVEQAEAVYQAGWLLFLVVFLIPSLTLALLYLPRRVRRAKESAAARRYIDSAADLDLFALRALANSPMTQLAEISPDPVADWRSGDRAVITALANLELRRVGIGTLNLDQPTGSGQ</sequence>
<reference evidence="1 2" key="1">
    <citation type="journal article" date="2016" name="Int. J. Syst. Evol. Microbiol.">
        <title>Tessaracoccus flavus sp. nov., isolated from the drainage system of a lindane-producing factory.</title>
        <authorList>
            <person name="Kumari R."/>
            <person name="Singh P."/>
            <person name="Schumann P."/>
            <person name="Lal R."/>
        </authorList>
    </citation>
    <scope>NUCLEOTIDE SEQUENCE [LARGE SCALE GENOMIC DNA]</scope>
    <source>
        <strain evidence="1 2">RP1T</strain>
    </source>
</reference>
<accession>A0A1Q2CFT2</accession>
<protein>
    <submittedName>
        <fullName evidence="1">Uncharacterized protein</fullName>
    </submittedName>
</protein>
<dbReference type="KEGG" id="tfl:RPIT_09045"/>